<organism evidence="3">
    <name type="scientific">Phaeodactylum tricornutum</name>
    <name type="common">Diatom</name>
    <dbReference type="NCBI Taxonomy" id="2850"/>
    <lineage>
        <taxon>Eukaryota</taxon>
        <taxon>Sar</taxon>
        <taxon>Stramenopiles</taxon>
        <taxon>Ochrophyta</taxon>
        <taxon>Bacillariophyta</taxon>
        <taxon>Bacillariophyceae</taxon>
        <taxon>Bacillariophycidae</taxon>
        <taxon>Naviculales</taxon>
        <taxon>Phaeodactylaceae</taxon>
        <taxon>Phaeodactylum</taxon>
    </lineage>
</organism>
<dbReference type="InterPro" id="IPR006671">
    <property type="entry name" value="Cyclin_N"/>
</dbReference>
<name>A0A8J9X6X3_PHATR</name>
<reference evidence="3" key="1">
    <citation type="submission" date="2022-02" db="EMBL/GenBank/DDBJ databases">
        <authorList>
            <person name="Giguere J D."/>
        </authorList>
    </citation>
    <scope>NUCLEOTIDE SEQUENCE</scope>
    <source>
        <strain evidence="3">CCAP 1055/1</strain>
    </source>
</reference>
<dbReference type="FunFam" id="1.10.472.10:FF:000093">
    <property type="entry name" value="Predicted protein"/>
    <property type="match status" value="1"/>
</dbReference>
<evidence type="ECO:0000313" key="3">
    <source>
        <dbReference type="EMBL" id="CAG9286997.1"/>
    </source>
</evidence>
<dbReference type="Pfam" id="PF00134">
    <property type="entry name" value="Cyclin_N"/>
    <property type="match status" value="1"/>
</dbReference>
<protein>
    <recommendedName>
        <fullName evidence="2">Cyclin C-terminal domain-containing protein</fullName>
    </recommendedName>
</protein>
<dbReference type="InterPro" id="IPR004367">
    <property type="entry name" value="Cyclin_C-dom"/>
</dbReference>
<dbReference type="InterPro" id="IPR036915">
    <property type="entry name" value="Cyclin-like_sf"/>
</dbReference>
<dbReference type="SMART" id="SM01332">
    <property type="entry name" value="Cyclin_C"/>
    <property type="match status" value="1"/>
</dbReference>
<dbReference type="SUPFAM" id="SSF47954">
    <property type="entry name" value="Cyclin-like"/>
    <property type="match status" value="1"/>
</dbReference>
<dbReference type="PANTHER" id="PTHR10177">
    <property type="entry name" value="CYCLINS"/>
    <property type="match status" value="1"/>
</dbReference>
<evidence type="ECO:0000259" key="2">
    <source>
        <dbReference type="SMART" id="SM01332"/>
    </source>
</evidence>
<dbReference type="Proteomes" id="UP000836788">
    <property type="component" value="Chromosome 24"/>
</dbReference>
<proteinExistence type="predicted"/>
<dbReference type="InterPro" id="IPR039361">
    <property type="entry name" value="Cyclin"/>
</dbReference>
<dbReference type="AlphaFoldDB" id="A0A8J9X6X3"/>
<gene>
    <name evidence="3" type="ORF">PTTT1_LOCUS34149</name>
</gene>
<sequence length="385" mass="43010">MAASYFSPVSLDDSVTAVKEPSRKAYAQGRDPDLLREQLSALLQNESSWAVASIPCQKAFMVGIEAKAKPLGDWRRKICQWSYRVIDHFRMDREVVSVGMNLFDRYLAAGSPASSSQNKTRFYCLCPTCKRYIDGRTYQLAAMTCLYLGIKLQSETVTDNTYSKRRRFRLTSFVDLSRGLFCTRDIADMEHEVLKTLSWKVCTPTPMTFVSYILTLTPVTSDVLESHDSSALVLHVVQELSRYLTELAVCLGSELPQYPPSQVALASILVSMDLLTLEAISIHVRDCFATAAFALCECDGVWESIQYLRLKLQQSLWPEMLFDACTDLGHPISIARNNGLLDIDQVYRVQKHAAAAPNILAVSPSQSRTLKDLSAYEGSPVSVAL</sequence>
<dbReference type="Gene3D" id="1.10.472.10">
    <property type="entry name" value="Cyclin-like"/>
    <property type="match status" value="1"/>
</dbReference>
<feature type="domain" description="Cyclin C-terminal" evidence="2">
    <location>
        <begin position="204"/>
        <end position="320"/>
    </location>
</feature>
<dbReference type="EMBL" id="OU594965">
    <property type="protein sequence ID" value="CAG9286997.1"/>
    <property type="molecule type" value="Genomic_DNA"/>
</dbReference>
<keyword evidence="1" id="KW-0195">Cyclin</keyword>
<accession>A0A8J9X6X3</accession>
<evidence type="ECO:0000256" key="1">
    <source>
        <dbReference type="ARBA" id="ARBA00023127"/>
    </source>
</evidence>